<reference evidence="11 12" key="1">
    <citation type="submission" date="2020-04" db="EMBL/GenBank/DDBJ databases">
        <title>Description of novel Gluconacetobacter.</title>
        <authorList>
            <person name="Sombolestani A."/>
        </authorList>
    </citation>
    <scope>NUCLEOTIDE SEQUENCE [LARGE SCALE GENOMIC DNA]</scope>
    <source>
        <strain evidence="11 12">LMG 27802</strain>
    </source>
</reference>
<keyword evidence="6 10" id="KW-0328">Glycosyltransferase</keyword>
<dbReference type="PANTHER" id="PTHR43463:SF1">
    <property type="entry name" value="NICOTINATE-NUCLEOTIDE--DIMETHYLBENZIMIDAZOLE PHOSPHORIBOSYLTRANSFERASE"/>
    <property type="match status" value="1"/>
</dbReference>
<comment type="caution">
    <text evidence="11">The sequence shown here is derived from an EMBL/GenBank/DDBJ whole genome shotgun (WGS) entry which is preliminary data.</text>
</comment>
<keyword evidence="7 10" id="KW-0808">Transferase</keyword>
<dbReference type="RefSeq" id="WP_182953185.1">
    <property type="nucleotide sequence ID" value="NZ_JABEQM010000001.1"/>
</dbReference>
<proteinExistence type="inferred from homology"/>
<dbReference type="UniPathway" id="UPA00061">
    <property type="reaction ID" value="UER00516"/>
</dbReference>
<keyword evidence="12" id="KW-1185">Reference proteome</keyword>
<dbReference type="NCBIfam" id="TIGR03160">
    <property type="entry name" value="cobT_DBIPRT"/>
    <property type="match status" value="1"/>
</dbReference>
<dbReference type="Gene3D" id="1.10.1610.10">
    <property type="match status" value="1"/>
</dbReference>
<evidence type="ECO:0000313" key="11">
    <source>
        <dbReference type="EMBL" id="MBB2200115.1"/>
    </source>
</evidence>
<accession>A0A7W4K4L9</accession>
<keyword evidence="5 10" id="KW-0169">Cobalamin biosynthesis</keyword>
<evidence type="ECO:0000256" key="10">
    <source>
        <dbReference type="HAMAP-Rule" id="MF_00230"/>
    </source>
</evidence>
<dbReference type="SUPFAM" id="SSF52733">
    <property type="entry name" value="Nicotinate mononucleotide:5,6-dimethylbenzimidazole phosphoribosyltransferase (CobT)"/>
    <property type="match status" value="1"/>
</dbReference>
<dbReference type="CDD" id="cd02439">
    <property type="entry name" value="DMB-PRT_CobT"/>
    <property type="match status" value="1"/>
</dbReference>
<dbReference type="AlphaFoldDB" id="A0A7W4K4L9"/>
<dbReference type="Gene3D" id="3.40.50.10210">
    <property type="match status" value="1"/>
</dbReference>
<evidence type="ECO:0000256" key="4">
    <source>
        <dbReference type="ARBA" id="ARBA00015486"/>
    </source>
</evidence>
<comment type="pathway">
    <text evidence="1 10">Nucleoside biosynthesis; alpha-ribazole biosynthesis; alpha-ribazole from 5,6-dimethylbenzimidazole: step 1/2.</text>
</comment>
<dbReference type="InterPro" id="IPR017846">
    <property type="entry name" value="Nict_dMeBzImd_PRibTrfase_bact"/>
</dbReference>
<sequence length="350" mass="35305">MPAPECTDILPPPPAFTTMEALRTACTTLPAPDSAARQVIAARDATLTKPPGSLGRLEALVAWLGAWQGRPDPMLDRVRVVIFAGNHGVVAQGVSPWPASVTAQMIGNFAAGGAAINQIARSAGATLRVVPLAGLAPTADFTQAPALDDDAFLDAVSAGHAAVEADMDLLCLGEMGIGNTTAAAAMAAGLFGGSGHDWAGRGTGLDAAGVAHKARVIDAALARHADVRHDPLAVARCLGGRELAAILGAVLAARHRRIPVLLDGFVCTAAAAPLACLNPSGLAHTTLAHRSAEAGHAALARALNLSPLLELDLRLGEATGAALAVPLLRAAVACHAGMATFAQAGVSERT</sequence>
<evidence type="ECO:0000256" key="2">
    <source>
        <dbReference type="ARBA" id="ARBA00007110"/>
    </source>
</evidence>
<protein>
    <recommendedName>
        <fullName evidence="4 10">Nicotinate-nucleotide--dimethylbenzimidazole phosphoribosyltransferase</fullName>
        <shortName evidence="10">NN:DBI PRT</shortName>
        <ecNumber evidence="3 10">2.4.2.21</ecNumber>
    </recommendedName>
    <alternativeName>
        <fullName evidence="8 10">N(1)-alpha-phosphoribosyltransferase</fullName>
    </alternativeName>
</protein>
<name>A0A7W4K4L9_9PROT</name>
<dbReference type="PANTHER" id="PTHR43463">
    <property type="entry name" value="NICOTINATE-NUCLEOTIDE--DIMETHYLBENZIMIDAZOLE PHOSPHORIBOSYLTRANSFERASE"/>
    <property type="match status" value="1"/>
</dbReference>
<organism evidence="11 12">
    <name type="scientific">Gluconacetobacter tumulisoli</name>
    <dbReference type="NCBI Taxonomy" id="1286189"/>
    <lineage>
        <taxon>Bacteria</taxon>
        <taxon>Pseudomonadati</taxon>
        <taxon>Pseudomonadota</taxon>
        <taxon>Alphaproteobacteria</taxon>
        <taxon>Acetobacterales</taxon>
        <taxon>Acetobacteraceae</taxon>
        <taxon>Gluconacetobacter</taxon>
    </lineage>
</organism>
<comment type="catalytic activity">
    <reaction evidence="9 10">
        <text>5,6-dimethylbenzimidazole + nicotinate beta-D-ribonucleotide = alpha-ribazole 5'-phosphate + nicotinate + H(+)</text>
        <dbReference type="Rhea" id="RHEA:11196"/>
        <dbReference type="ChEBI" id="CHEBI:15378"/>
        <dbReference type="ChEBI" id="CHEBI:15890"/>
        <dbReference type="ChEBI" id="CHEBI:32544"/>
        <dbReference type="ChEBI" id="CHEBI:57502"/>
        <dbReference type="ChEBI" id="CHEBI:57918"/>
        <dbReference type="EC" id="2.4.2.21"/>
    </reaction>
</comment>
<gene>
    <name evidence="10 11" type="primary">cobT</name>
    <name evidence="11" type="ORF">HLH28_00720</name>
</gene>
<dbReference type="EMBL" id="JABEQM010000001">
    <property type="protein sequence ID" value="MBB2200115.1"/>
    <property type="molecule type" value="Genomic_DNA"/>
</dbReference>
<dbReference type="EC" id="2.4.2.21" evidence="3 10"/>
<feature type="active site" description="Proton acceptor" evidence="10">
    <location>
        <position position="317"/>
    </location>
</feature>
<comment type="function">
    <text evidence="10">Catalyzes the synthesis of alpha-ribazole-5'-phosphate from nicotinate mononucleotide (NAMN) and 5,6-dimethylbenzimidazole (DMB).</text>
</comment>
<evidence type="ECO:0000256" key="8">
    <source>
        <dbReference type="ARBA" id="ARBA00030686"/>
    </source>
</evidence>
<dbReference type="NCBIfam" id="NF000996">
    <property type="entry name" value="PRK00105.1"/>
    <property type="match status" value="1"/>
</dbReference>
<evidence type="ECO:0000256" key="7">
    <source>
        <dbReference type="ARBA" id="ARBA00022679"/>
    </source>
</evidence>
<dbReference type="Proteomes" id="UP000578030">
    <property type="component" value="Unassembled WGS sequence"/>
</dbReference>
<evidence type="ECO:0000256" key="1">
    <source>
        <dbReference type="ARBA" id="ARBA00005049"/>
    </source>
</evidence>
<dbReference type="InterPro" id="IPR023195">
    <property type="entry name" value="Nict_dMeBzImd_PRibTrfase_N"/>
</dbReference>
<dbReference type="Pfam" id="PF02277">
    <property type="entry name" value="DBI_PRT"/>
    <property type="match status" value="1"/>
</dbReference>
<dbReference type="GO" id="GO:0009236">
    <property type="term" value="P:cobalamin biosynthetic process"/>
    <property type="evidence" value="ECO:0007669"/>
    <property type="project" value="UniProtKB-UniRule"/>
</dbReference>
<dbReference type="HAMAP" id="MF_00230">
    <property type="entry name" value="CobT"/>
    <property type="match status" value="1"/>
</dbReference>
<dbReference type="InterPro" id="IPR036087">
    <property type="entry name" value="Nict_dMeBzImd_PRibTrfase_sf"/>
</dbReference>
<evidence type="ECO:0000256" key="9">
    <source>
        <dbReference type="ARBA" id="ARBA00047340"/>
    </source>
</evidence>
<dbReference type="InterPro" id="IPR003200">
    <property type="entry name" value="Nict_dMeBzImd_PRibTrfase"/>
</dbReference>
<evidence type="ECO:0000256" key="6">
    <source>
        <dbReference type="ARBA" id="ARBA00022676"/>
    </source>
</evidence>
<dbReference type="GO" id="GO:0008939">
    <property type="term" value="F:nicotinate-nucleotide-dimethylbenzimidazole phosphoribosyltransferase activity"/>
    <property type="evidence" value="ECO:0007669"/>
    <property type="project" value="UniProtKB-UniRule"/>
</dbReference>
<evidence type="ECO:0000256" key="3">
    <source>
        <dbReference type="ARBA" id="ARBA00011991"/>
    </source>
</evidence>
<evidence type="ECO:0000256" key="5">
    <source>
        <dbReference type="ARBA" id="ARBA00022573"/>
    </source>
</evidence>
<comment type="similarity">
    <text evidence="2 10">Belongs to the CobT family.</text>
</comment>
<evidence type="ECO:0000313" key="12">
    <source>
        <dbReference type="Proteomes" id="UP000578030"/>
    </source>
</evidence>